<sequence length="208" mass="23673">MACSEEWSGVESHVHTLGGSEVQDLQILRIERNENWHLYSQYASYRNGLEKQNEMYLFRGSPDTTNQIMDDGKGFDTAYASQEFNAYGVGNYFAADLRLSLFFIREQPGRERQVMLCRVACGKIGTRDRVLLQGATAQDWRAALIRPENKQAPDGCQSATSRHRRELVVYKQNHAHPAYKITLLYTEPIRNPYDHPALFNQLLAGGSA</sequence>
<feature type="domain" description="PARP catalytic" evidence="1">
    <location>
        <begin position="4"/>
        <end position="181"/>
    </location>
</feature>
<comment type="caution">
    <text evidence="2">The sequence shown here is derived from an EMBL/GenBank/DDBJ whole genome shotgun (WGS) entry which is preliminary data.</text>
</comment>
<gene>
    <name evidence="2" type="primary">Parp14</name>
    <name evidence="2" type="ORF">SNEC2469_LOCUS1767</name>
</gene>
<name>A0A812JCJ1_9DINO</name>
<dbReference type="Pfam" id="PF00644">
    <property type="entry name" value="PARP"/>
    <property type="match status" value="1"/>
</dbReference>
<dbReference type="Gene3D" id="3.90.228.10">
    <property type="match status" value="1"/>
</dbReference>
<protein>
    <submittedName>
        <fullName evidence="2">Parp14 protein</fullName>
    </submittedName>
</protein>
<dbReference type="GO" id="GO:0003950">
    <property type="term" value="F:NAD+ poly-ADP-ribosyltransferase activity"/>
    <property type="evidence" value="ECO:0007669"/>
    <property type="project" value="InterPro"/>
</dbReference>
<accession>A0A812JCJ1</accession>
<dbReference type="EMBL" id="CAJNJA010006121">
    <property type="protein sequence ID" value="CAE7205889.1"/>
    <property type="molecule type" value="Genomic_DNA"/>
</dbReference>
<dbReference type="InterPro" id="IPR051712">
    <property type="entry name" value="ARTD-AVP"/>
</dbReference>
<dbReference type="InterPro" id="IPR012317">
    <property type="entry name" value="Poly(ADP-ribose)pol_cat_dom"/>
</dbReference>
<evidence type="ECO:0000313" key="2">
    <source>
        <dbReference type="EMBL" id="CAE7205889.1"/>
    </source>
</evidence>
<dbReference type="SUPFAM" id="SSF56399">
    <property type="entry name" value="ADP-ribosylation"/>
    <property type="match status" value="1"/>
</dbReference>
<feature type="non-terminal residue" evidence="2">
    <location>
        <position position="1"/>
    </location>
</feature>
<keyword evidence="3" id="KW-1185">Reference proteome</keyword>
<reference evidence="2" key="1">
    <citation type="submission" date="2021-02" db="EMBL/GenBank/DDBJ databases">
        <authorList>
            <person name="Dougan E. K."/>
            <person name="Rhodes N."/>
            <person name="Thang M."/>
            <person name="Chan C."/>
        </authorList>
    </citation>
    <scope>NUCLEOTIDE SEQUENCE</scope>
</reference>
<dbReference type="PANTHER" id="PTHR45740:SF2">
    <property type="entry name" value="POLY [ADP-RIBOSE] POLYMERASE"/>
    <property type="match status" value="1"/>
</dbReference>
<proteinExistence type="predicted"/>
<evidence type="ECO:0000313" key="3">
    <source>
        <dbReference type="Proteomes" id="UP000601435"/>
    </source>
</evidence>
<dbReference type="Proteomes" id="UP000601435">
    <property type="component" value="Unassembled WGS sequence"/>
</dbReference>
<evidence type="ECO:0000259" key="1">
    <source>
        <dbReference type="Pfam" id="PF00644"/>
    </source>
</evidence>
<organism evidence="2 3">
    <name type="scientific">Symbiodinium necroappetens</name>
    <dbReference type="NCBI Taxonomy" id="1628268"/>
    <lineage>
        <taxon>Eukaryota</taxon>
        <taxon>Sar</taxon>
        <taxon>Alveolata</taxon>
        <taxon>Dinophyceae</taxon>
        <taxon>Suessiales</taxon>
        <taxon>Symbiodiniaceae</taxon>
        <taxon>Symbiodinium</taxon>
    </lineage>
</organism>
<dbReference type="GO" id="GO:0005634">
    <property type="term" value="C:nucleus"/>
    <property type="evidence" value="ECO:0007669"/>
    <property type="project" value="TreeGrafter"/>
</dbReference>
<dbReference type="GO" id="GO:1990404">
    <property type="term" value="F:NAD+-protein mono-ADP-ribosyltransferase activity"/>
    <property type="evidence" value="ECO:0007669"/>
    <property type="project" value="TreeGrafter"/>
</dbReference>
<dbReference type="AlphaFoldDB" id="A0A812JCJ1"/>
<dbReference type="PANTHER" id="PTHR45740">
    <property type="entry name" value="POLY [ADP-RIBOSE] POLYMERASE"/>
    <property type="match status" value="1"/>
</dbReference>
<dbReference type="OrthoDB" id="9975606at2759"/>